<dbReference type="InterPro" id="IPR009003">
    <property type="entry name" value="Peptidase_S1_PA"/>
</dbReference>
<dbReference type="Proteomes" id="UP000245207">
    <property type="component" value="Unassembled WGS sequence"/>
</dbReference>
<dbReference type="OrthoDB" id="1721095at2759"/>
<proteinExistence type="predicted"/>
<reference evidence="1 2" key="1">
    <citation type="journal article" date="2018" name="Mol. Plant">
        <title>The genome of Artemisia annua provides insight into the evolution of Asteraceae family and artemisinin biosynthesis.</title>
        <authorList>
            <person name="Shen Q."/>
            <person name="Zhang L."/>
            <person name="Liao Z."/>
            <person name="Wang S."/>
            <person name="Yan T."/>
            <person name="Shi P."/>
            <person name="Liu M."/>
            <person name="Fu X."/>
            <person name="Pan Q."/>
            <person name="Wang Y."/>
            <person name="Lv Z."/>
            <person name="Lu X."/>
            <person name="Zhang F."/>
            <person name="Jiang W."/>
            <person name="Ma Y."/>
            <person name="Chen M."/>
            <person name="Hao X."/>
            <person name="Li L."/>
            <person name="Tang Y."/>
            <person name="Lv G."/>
            <person name="Zhou Y."/>
            <person name="Sun X."/>
            <person name="Brodelius P.E."/>
            <person name="Rose J.K.C."/>
            <person name="Tang K."/>
        </authorList>
    </citation>
    <scope>NUCLEOTIDE SEQUENCE [LARGE SCALE GENOMIC DNA]</scope>
    <source>
        <strain evidence="2">cv. Huhao1</strain>
        <tissue evidence="1">Leaf</tissue>
    </source>
</reference>
<dbReference type="GO" id="GO:0006508">
    <property type="term" value="P:proteolysis"/>
    <property type="evidence" value="ECO:0007669"/>
    <property type="project" value="UniProtKB-KW"/>
</dbReference>
<evidence type="ECO:0000313" key="1">
    <source>
        <dbReference type="EMBL" id="PWA79499.1"/>
    </source>
</evidence>
<evidence type="ECO:0000313" key="2">
    <source>
        <dbReference type="Proteomes" id="UP000245207"/>
    </source>
</evidence>
<protein>
    <submittedName>
        <fullName evidence="1">Protease Do-like 9</fullName>
    </submittedName>
</protein>
<dbReference type="SUPFAM" id="SSF50494">
    <property type="entry name" value="Trypsin-like serine proteases"/>
    <property type="match status" value="1"/>
</dbReference>
<keyword evidence="2" id="KW-1185">Reference proteome</keyword>
<dbReference type="STRING" id="35608.A0A2U1P164"/>
<gene>
    <name evidence="1" type="ORF">CTI12_AA205270</name>
</gene>
<dbReference type="PANTHER" id="PTHR45980:SF18">
    <property type="entry name" value="PROTEASE DO-LIKE 9"/>
    <property type="match status" value="1"/>
</dbReference>
<organism evidence="1 2">
    <name type="scientific">Artemisia annua</name>
    <name type="common">Sweet wormwood</name>
    <dbReference type="NCBI Taxonomy" id="35608"/>
    <lineage>
        <taxon>Eukaryota</taxon>
        <taxon>Viridiplantae</taxon>
        <taxon>Streptophyta</taxon>
        <taxon>Embryophyta</taxon>
        <taxon>Tracheophyta</taxon>
        <taxon>Spermatophyta</taxon>
        <taxon>Magnoliopsida</taxon>
        <taxon>eudicotyledons</taxon>
        <taxon>Gunneridae</taxon>
        <taxon>Pentapetalae</taxon>
        <taxon>asterids</taxon>
        <taxon>campanulids</taxon>
        <taxon>Asterales</taxon>
        <taxon>Asteraceae</taxon>
        <taxon>Asteroideae</taxon>
        <taxon>Anthemideae</taxon>
        <taxon>Artemisiinae</taxon>
        <taxon>Artemisia</taxon>
    </lineage>
</organism>
<dbReference type="PANTHER" id="PTHR45980">
    <property type="match status" value="1"/>
</dbReference>
<dbReference type="EMBL" id="PKPP01001847">
    <property type="protein sequence ID" value="PWA79499.1"/>
    <property type="molecule type" value="Genomic_DNA"/>
</dbReference>
<dbReference type="GO" id="GO:0004252">
    <property type="term" value="F:serine-type endopeptidase activity"/>
    <property type="evidence" value="ECO:0007669"/>
    <property type="project" value="TreeGrafter"/>
</dbReference>
<dbReference type="Gene3D" id="2.40.10.10">
    <property type="entry name" value="Trypsin-like serine proteases"/>
    <property type="match status" value="1"/>
</dbReference>
<keyword evidence="1" id="KW-0378">Hydrolase</keyword>
<dbReference type="AlphaFoldDB" id="A0A2U1P164"/>
<sequence>MGLSHIEMIYGSTELLGLQIGDAINFGNSEGPTFHDKGECVGIAFQSLKHEDVENMSIP</sequence>
<comment type="caution">
    <text evidence="1">The sequence shown here is derived from an EMBL/GenBank/DDBJ whole genome shotgun (WGS) entry which is preliminary data.</text>
</comment>
<dbReference type="InterPro" id="IPR043504">
    <property type="entry name" value="Peptidase_S1_PA_chymotrypsin"/>
</dbReference>
<name>A0A2U1P164_ARTAN</name>
<accession>A0A2U1P164</accession>
<keyword evidence="1" id="KW-0645">Protease</keyword>